<evidence type="ECO:0000313" key="11">
    <source>
        <dbReference type="EMBL" id="OJX58752.1"/>
    </source>
</evidence>
<keyword evidence="4 10" id="KW-1133">Transmembrane helix</keyword>
<dbReference type="Proteomes" id="UP000184233">
    <property type="component" value="Unassembled WGS sequence"/>
</dbReference>
<dbReference type="Gene3D" id="1.10.3080.10">
    <property type="entry name" value="Clc chloride channel"/>
    <property type="match status" value="1"/>
</dbReference>
<feature type="transmembrane region" description="Helical" evidence="10">
    <location>
        <begin position="206"/>
        <end position="224"/>
    </location>
</feature>
<evidence type="ECO:0000256" key="5">
    <source>
        <dbReference type="ARBA" id="ARBA00023065"/>
    </source>
</evidence>
<dbReference type="PANTHER" id="PTHR43427">
    <property type="entry name" value="CHLORIDE CHANNEL PROTEIN CLC-E"/>
    <property type="match status" value="1"/>
</dbReference>
<dbReference type="AlphaFoldDB" id="A0A1M3L1E0"/>
<evidence type="ECO:0000256" key="6">
    <source>
        <dbReference type="ARBA" id="ARBA00023136"/>
    </source>
</evidence>
<evidence type="ECO:0000313" key="12">
    <source>
        <dbReference type="Proteomes" id="UP000184233"/>
    </source>
</evidence>
<name>A0A1M3L1E0_9BACT</name>
<accession>A0A1M3L1E0</accession>
<proteinExistence type="predicted"/>
<feature type="transmembrane region" description="Helical" evidence="10">
    <location>
        <begin position="406"/>
        <end position="423"/>
    </location>
</feature>
<feature type="transmembrane region" description="Helical" evidence="10">
    <location>
        <begin position="309"/>
        <end position="328"/>
    </location>
</feature>
<dbReference type="InterPro" id="IPR014743">
    <property type="entry name" value="Cl-channel_core"/>
</dbReference>
<evidence type="ECO:0000256" key="4">
    <source>
        <dbReference type="ARBA" id="ARBA00022989"/>
    </source>
</evidence>
<dbReference type="PRINTS" id="PR00762">
    <property type="entry name" value="CLCHANNEL"/>
</dbReference>
<keyword evidence="8" id="KW-0868">Chloride</keyword>
<dbReference type="Pfam" id="PF00654">
    <property type="entry name" value="Voltage_CLC"/>
    <property type="match status" value="1"/>
</dbReference>
<evidence type="ECO:0000256" key="1">
    <source>
        <dbReference type="ARBA" id="ARBA00004141"/>
    </source>
</evidence>
<keyword evidence="5" id="KW-0406">Ion transport</keyword>
<evidence type="ECO:0008006" key="13">
    <source>
        <dbReference type="Google" id="ProtNLM"/>
    </source>
</evidence>
<keyword evidence="7" id="KW-0869">Chloride channel</keyword>
<comment type="caution">
    <text evidence="11">The sequence shown here is derived from an EMBL/GenBank/DDBJ whole genome shotgun (WGS) entry which is preliminary data.</text>
</comment>
<dbReference type="PANTHER" id="PTHR43427:SF6">
    <property type="entry name" value="CHLORIDE CHANNEL PROTEIN CLC-E"/>
    <property type="match status" value="1"/>
</dbReference>
<dbReference type="InterPro" id="IPR050368">
    <property type="entry name" value="ClC-type_chloride_channel"/>
</dbReference>
<keyword evidence="9" id="KW-0407">Ion channel</keyword>
<organism evidence="11 12">
    <name type="scientific">Candidatus Kapaibacterium thiocyanatum</name>
    <dbReference type="NCBI Taxonomy" id="1895771"/>
    <lineage>
        <taxon>Bacteria</taxon>
        <taxon>Pseudomonadati</taxon>
        <taxon>Candidatus Kapaibacteriota</taxon>
        <taxon>Candidatus Kapaibacteriia</taxon>
        <taxon>Candidatus Kapaibacteriales</taxon>
        <taxon>Candidatus Kapaibacteriaceae</taxon>
        <taxon>Candidatus Kapaibacterium</taxon>
    </lineage>
</organism>
<feature type="transmembrane region" description="Helical" evidence="10">
    <location>
        <begin position="348"/>
        <end position="368"/>
    </location>
</feature>
<feature type="transmembrane region" description="Helical" evidence="10">
    <location>
        <begin position="169"/>
        <end position="194"/>
    </location>
</feature>
<comment type="subcellular location">
    <subcellularLocation>
        <location evidence="1">Membrane</location>
        <topology evidence="1">Multi-pass membrane protein</topology>
    </subcellularLocation>
</comment>
<keyword evidence="3 10" id="KW-0812">Transmembrane</keyword>
<evidence type="ECO:0000256" key="7">
    <source>
        <dbReference type="ARBA" id="ARBA00023173"/>
    </source>
</evidence>
<dbReference type="SUPFAM" id="SSF81340">
    <property type="entry name" value="Clc chloride channel"/>
    <property type="match status" value="1"/>
</dbReference>
<keyword evidence="2" id="KW-0813">Transport</keyword>
<reference evidence="11 12" key="1">
    <citation type="submission" date="2016-09" db="EMBL/GenBank/DDBJ databases">
        <title>Genome-resolved meta-omics ties microbial dynamics to process performance in biotechnology for thiocyanate degradation.</title>
        <authorList>
            <person name="Kantor R.S."/>
            <person name="Huddy R.J."/>
            <person name="Iyer R."/>
            <person name="Thomas B.C."/>
            <person name="Brown C.T."/>
            <person name="Anantharaman K."/>
            <person name="Tringe S."/>
            <person name="Hettich R.L."/>
            <person name="Harrison S.T."/>
            <person name="Banfield J.F."/>
        </authorList>
    </citation>
    <scope>NUCLEOTIDE SEQUENCE [LARGE SCALE GENOMIC DNA]</scope>
    <source>
        <strain evidence="11">59-99</strain>
    </source>
</reference>
<dbReference type="CDD" id="cd00400">
    <property type="entry name" value="Voltage_gated_ClC"/>
    <property type="match status" value="1"/>
</dbReference>
<sequence length="449" mass="47171">MKVRLRRLGDALSRLIDRATLYRLTDDALIVSSAIVGGVAGLAIVVFHLVLEIVDRGFQALSPGIFHTTNLTVLLIPLITGLGGLCVGVLKSVFFRDVDHHGLHTVAASLSERSAPLTWRHAFHAIILSSISIASGGGAGRESPTVVLGASVASGLARLGAMDRRHIRILGAAGAAAAISGIFNAPLGGILFAVEAITGELRARTFVPIVISSVLATATVRTVLGNDPLLRSPNVVSVPLAEYPLLAIAGLLSAVTAVYYLRTYDWCFRRTRSALAPLPTWFRPCLGGVVAGIPLMAVPALLETTYTPVNNAIAGNGILWMAALTVLLKPLTNAITLGSGGEGGTFAPAMKTGALFGFCLGTSLHFIFPDINAGLYALVCAGAVVAGTFRAPLAGAIILFEVSGNYGMLLPLLFSSVFTVYVVRRMTTLTFNPLPNDLPEQRRDPEPHV</sequence>
<evidence type="ECO:0000256" key="10">
    <source>
        <dbReference type="SAM" id="Phobius"/>
    </source>
</evidence>
<dbReference type="GO" id="GO:0005254">
    <property type="term" value="F:chloride channel activity"/>
    <property type="evidence" value="ECO:0007669"/>
    <property type="project" value="UniProtKB-KW"/>
</dbReference>
<evidence type="ECO:0000256" key="3">
    <source>
        <dbReference type="ARBA" id="ARBA00022692"/>
    </source>
</evidence>
<feature type="transmembrane region" description="Helical" evidence="10">
    <location>
        <begin position="375"/>
        <end position="400"/>
    </location>
</feature>
<evidence type="ECO:0000256" key="8">
    <source>
        <dbReference type="ARBA" id="ARBA00023214"/>
    </source>
</evidence>
<feature type="transmembrane region" description="Helical" evidence="10">
    <location>
        <begin position="281"/>
        <end position="302"/>
    </location>
</feature>
<feature type="transmembrane region" description="Helical" evidence="10">
    <location>
        <begin position="71"/>
        <end position="90"/>
    </location>
</feature>
<dbReference type="GO" id="GO:0034707">
    <property type="term" value="C:chloride channel complex"/>
    <property type="evidence" value="ECO:0007669"/>
    <property type="project" value="UniProtKB-KW"/>
</dbReference>
<dbReference type="EMBL" id="MKVH01000015">
    <property type="protein sequence ID" value="OJX58752.1"/>
    <property type="molecule type" value="Genomic_DNA"/>
</dbReference>
<keyword evidence="6 10" id="KW-0472">Membrane</keyword>
<feature type="transmembrane region" description="Helical" evidence="10">
    <location>
        <begin position="28"/>
        <end position="51"/>
    </location>
</feature>
<gene>
    <name evidence="11" type="ORF">BGO89_05460</name>
</gene>
<evidence type="ECO:0000256" key="2">
    <source>
        <dbReference type="ARBA" id="ARBA00022448"/>
    </source>
</evidence>
<evidence type="ECO:0000256" key="9">
    <source>
        <dbReference type="ARBA" id="ARBA00023303"/>
    </source>
</evidence>
<protein>
    <recommendedName>
        <fullName evidence="13">Chloride channel protein</fullName>
    </recommendedName>
</protein>
<dbReference type="InterPro" id="IPR001807">
    <property type="entry name" value="ClC"/>
</dbReference>
<dbReference type="STRING" id="1895771.BGO89_05460"/>
<feature type="transmembrane region" description="Helical" evidence="10">
    <location>
        <begin position="245"/>
        <end position="261"/>
    </location>
</feature>